<accession>A0A382JUV9</accession>
<evidence type="ECO:0000313" key="1">
    <source>
        <dbReference type="EMBL" id="SVC16274.1"/>
    </source>
</evidence>
<name>A0A382JUV9_9ZZZZ</name>
<sequence>MSEYNIHICLKSELLELQHFINEHWKKDHILAINKQMMDWQYYNQEYGTYNFVIARHHADDKIHGILGFIPVRHFDKLSSDTGLFLAMWKIRENIGYGGLGLSLLRYLDNLMDPLYISTLGLNEKTLSLYKYMGYKVGYLNHYYIVNTHKKDFRIIGNFDGHFHNETLRDKSKRLIRYDKAELLSLCNDNGHSIRASNVVPKKSFYFFYQRFFCHPIYTYSIYGLFQYDLLL</sequence>
<gene>
    <name evidence="1" type="ORF">METZ01_LOCUS269128</name>
</gene>
<dbReference type="SUPFAM" id="SSF55729">
    <property type="entry name" value="Acyl-CoA N-acyltransferases (Nat)"/>
    <property type="match status" value="1"/>
</dbReference>
<dbReference type="AlphaFoldDB" id="A0A382JUV9"/>
<feature type="non-terminal residue" evidence="1">
    <location>
        <position position="232"/>
    </location>
</feature>
<dbReference type="InterPro" id="IPR016181">
    <property type="entry name" value="Acyl_CoA_acyltransferase"/>
</dbReference>
<organism evidence="1">
    <name type="scientific">marine metagenome</name>
    <dbReference type="NCBI Taxonomy" id="408172"/>
    <lineage>
        <taxon>unclassified sequences</taxon>
        <taxon>metagenomes</taxon>
        <taxon>ecological metagenomes</taxon>
    </lineage>
</organism>
<reference evidence="1" key="1">
    <citation type="submission" date="2018-05" db="EMBL/GenBank/DDBJ databases">
        <authorList>
            <person name="Lanie J.A."/>
            <person name="Ng W.-L."/>
            <person name="Kazmierczak K.M."/>
            <person name="Andrzejewski T.M."/>
            <person name="Davidsen T.M."/>
            <person name="Wayne K.J."/>
            <person name="Tettelin H."/>
            <person name="Glass J.I."/>
            <person name="Rusch D."/>
            <person name="Podicherti R."/>
            <person name="Tsui H.-C.T."/>
            <person name="Winkler M.E."/>
        </authorList>
    </citation>
    <scope>NUCLEOTIDE SEQUENCE</scope>
</reference>
<dbReference type="EMBL" id="UINC01076785">
    <property type="protein sequence ID" value="SVC16274.1"/>
    <property type="molecule type" value="Genomic_DNA"/>
</dbReference>
<protein>
    <submittedName>
        <fullName evidence="1">Uncharacterized protein</fullName>
    </submittedName>
</protein>
<proteinExistence type="predicted"/>